<comment type="caution">
    <text evidence="1">The sequence shown here is derived from an EMBL/GenBank/DDBJ whole genome shotgun (WGS) entry which is preliminary data.</text>
</comment>
<organism evidence="1 2">
    <name type="scientific">Saponaria officinalis</name>
    <name type="common">Common soapwort</name>
    <name type="synonym">Lychnis saponaria</name>
    <dbReference type="NCBI Taxonomy" id="3572"/>
    <lineage>
        <taxon>Eukaryota</taxon>
        <taxon>Viridiplantae</taxon>
        <taxon>Streptophyta</taxon>
        <taxon>Embryophyta</taxon>
        <taxon>Tracheophyta</taxon>
        <taxon>Spermatophyta</taxon>
        <taxon>Magnoliopsida</taxon>
        <taxon>eudicotyledons</taxon>
        <taxon>Gunneridae</taxon>
        <taxon>Pentapetalae</taxon>
        <taxon>Caryophyllales</taxon>
        <taxon>Caryophyllaceae</taxon>
        <taxon>Caryophylleae</taxon>
        <taxon>Saponaria</taxon>
    </lineage>
</organism>
<accession>A0AAW1JQ19</accession>
<sequence length="169" mass="19490">MVSVKSKDRKSLCEESMLVFVNILKFSSLSLARTVTTTTTTTTTQHHNSRKTVEKGITKIPSLGHKGKRSQKPEQIQASKYVMLPDHDIKRGPSYRVIREEGGNVDGQFSDYIRRFHEKTEIDHQNAIVEGKAENFIKRFHEKNMSDLNNESMRRNNYVLPPSPRQVFK</sequence>
<protein>
    <submittedName>
        <fullName evidence="1">Uncharacterized protein</fullName>
    </submittedName>
</protein>
<evidence type="ECO:0000313" key="1">
    <source>
        <dbReference type="EMBL" id="KAK9707318.1"/>
    </source>
</evidence>
<keyword evidence="2" id="KW-1185">Reference proteome</keyword>
<dbReference type="Proteomes" id="UP001443914">
    <property type="component" value="Unassembled WGS sequence"/>
</dbReference>
<proteinExistence type="predicted"/>
<dbReference type="AlphaFoldDB" id="A0AAW1JQ19"/>
<dbReference type="EMBL" id="JBDFQZ010000007">
    <property type="protein sequence ID" value="KAK9707318.1"/>
    <property type="molecule type" value="Genomic_DNA"/>
</dbReference>
<reference evidence="1" key="1">
    <citation type="submission" date="2024-03" db="EMBL/GenBank/DDBJ databases">
        <title>WGS assembly of Saponaria officinalis var. Norfolk2.</title>
        <authorList>
            <person name="Jenkins J."/>
            <person name="Shu S."/>
            <person name="Grimwood J."/>
            <person name="Barry K."/>
            <person name="Goodstein D."/>
            <person name="Schmutz J."/>
            <person name="Leebens-Mack J."/>
            <person name="Osbourn A."/>
        </authorList>
    </citation>
    <scope>NUCLEOTIDE SEQUENCE [LARGE SCALE GENOMIC DNA]</scope>
    <source>
        <strain evidence="1">JIC</strain>
    </source>
</reference>
<gene>
    <name evidence="1" type="ORF">RND81_07G188600</name>
</gene>
<evidence type="ECO:0000313" key="2">
    <source>
        <dbReference type="Proteomes" id="UP001443914"/>
    </source>
</evidence>
<name>A0AAW1JQ19_SAPOF</name>